<evidence type="ECO:0000256" key="1">
    <source>
        <dbReference type="SAM" id="Phobius"/>
    </source>
</evidence>
<keyword evidence="1" id="KW-0812">Transmembrane</keyword>
<keyword evidence="1" id="KW-0472">Membrane</keyword>
<evidence type="ECO:0000313" key="3">
    <source>
        <dbReference type="Proteomes" id="UP001207742"/>
    </source>
</evidence>
<dbReference type="EMBL" id="JAPDNS010000002">
    <property type="protein sequence ID" value="MCW3486183.1"/>
    <property type="molecule type" value="Genomic_DNA"/>
</dbReference>
<dbReference type="Proteomes" id="UP001207742">
    <property type="component" value="Unassembled WGS sequence"/>
</dbReference>
<feature type="transmembrane region" description="Helical" evidence="1">
    <location>
        <begin position="82"/>
        <end position="103"/>
    </location>
</feature>
<protein>
    <submittedName>
        <fullName evidence="2">Uncharacterized protein</fullName>
    </submittedName>
</protein>
<sequence>MKLIYSGKRGLLSKQQQASDELTSELTCLMDRIPNARQVAVTLRQWLRTGKLPVLDPRADPTVAWIQVEQYILRKRTRRYAFWRKTGTLLMCIGTLLLLWLAYGRLMKEESPWETYNQLWAPLFLTDGKGVLLYPAVNDEPLVVYNRLDMAVLAQYPFTFTSK</sequence>
<accession>A0ABT3IQE5</accession>
<reference evidence="2 3" key="1">
    <citation type="submission" date="2022-10" db="EMBL/GenBank/DDBJ databases">
        <title>Chitinophaga nivalis PC15 sp. nov., isolated from Pyeongchang county, South Korea.</title>
        <authorList>
            <person name="Trinh H.N."/>
        </authorList>
    </citation>
    <scope>NUCLEOTIDE SEQUENCE [LARGE SCALE GENOMIC DNA]</scope>
    <source>
        <strain evidence="2 3">PC14</strain>
    </source>
</reference>
<dbReference type="RefSeq" id="WP_264732999.1">
    <property type="nucleotide sequence ID" value="NZ_JAPDNR010000001.1"/>
</dbReference>
<comment type="caution">
    <text evidence="2">The sequence shown here is derived from an EMBL/GenBank/DDBJ whole genome shotgun (WGS) entry which is preliminary data.</text>
</comment>
<evidence type="ECO:0000313" key="2">
    <source>
        <dbReference type="EMBL" id="MCW3486183.1"/>
    </source>
</evidence>
<keyword evidence="1" id="KW-1133">Transmembrane helix</keyword>
<organism evidence="2 3">
    <name type="scientific">Chitinophaga nivalis</name>
    <dbReference type="NCBI Taxonomy" id="2991709"/>
    <lineage>
        <taxon>Bacteria</taxon>
        <taxon>Pseudomonadati</taxon>
        <taxon>Bacteroidota</taxon>
        <taxon>Chitinophagia</taxon>
        <taxon>Chitinophagales</taxon>
        <taxon>Chitinophagaceae</taxon>
        <taxon>Chitinophaga</taxon>
    </lineage>
</organism>
<name>A0ABT3IQE5_9BACT</name>
<proteinExistence type="predicted"/>
<keyword evidence="3" id="KW-1185">Reference proteome</keyword>
<gene>
    <name evidence="2" type="ORF">OL497_19935</name>
</gene>